<keyword evidence="2" id="KW-0418">Kinase</keyword>
<keyword evidence="1" id="KW-0808">Transferase</keyword>
<dbReference type="GO" id="GO:0019321">
    <property type="term" value="P:pentose metabolic process"/>
    <property type="evidence" value="ECO:0007669"/>
    <property type="project" value="TreeGrafter"/>
</dbReference>
<evidence type="ECO:0000313" key="4">
    <source>
        <dbReference type="EMBL" id="KAK2078720.1"/>
    </source>
</evidence>
<dbReference type="InterPro" id="IPR043129">
    <property type="entry name" value="ATPase_NBD"/>
</dbReference>
<dbReference type="Gene3D" id="3.30.420.40">
    <property type="match status" value="2"/>
</dbReference>
<dbReference type="Proteomes" id="UP001255856">
    <property type="component" value="Unassembled WGS sequence"/>
</dbReference>
<name>A0AAD9MKV0_PROWI</name>
<keyword evidence="5" id="KW-1185">Reference proteome</keyword>
<evidence type="ECO:0000313" key="5">
    <source>
        <dbReference type="Proteomes" id="UP001255856"/>
    </source>
</evidence>
<proteinExistence type="predicted"/>
<dbReference type="InterPro" id="IPR018485">
    <property type="entry name" value="FGGY_C"/>
</dbReference>
<dbReference type="GO" id="GO:0005737">
    <property type="term" value="C:cytoplasm"/>
    <property type="evidence" value="ECO:0007669"/>
    <property type="project" value="TreeGrafter"/>
</dbReference>
<dbReference type="PROSITE" id="PS00445">
    <property type="entry name" value="FGGY_KINASES_2"/>
    <property type="match status" value="1"/>
</dbReference>
<reference evidence="4" key="1">
    <citation type="submission" date="2021-01" db="EMBL/GenBank/DDBJ databases">
        <authorList>
            <person name="Eckstrom K.M.E."/>
        </authorList>
    </citation>
    <scope>NUCLEOTIDE SEQUENCE</scope>
    <source>
        <strain evidence="4">UVCC 0001</strain>
    </source>
</reference>
<evidence type="ECO:0000256" key="1">
    <source>
        <dbReference type="ARBA" id="ARBA00022679"/>
    </source>
</evidence>
<protein>
    <recommendedName>
        <fullName evidence="3">Carbohydrate kinase FGGY C-terminal domain-containing protein</fullName>
    </recommendedName>
</protein>
<accession>A0AAD9MKV0</accession>
<organism evidence="4 5">
    <name type="scientific">Prototheca wickerhamii</name>
    <dbReference type="NCBI Taxonomy" id="3111"/>
    <lineage>
        <taxon>Eukaryota</taxon>
        <taxon>Viridiplantae</taxon>
        <taxon>Chlorophyta</taxon>
        <taxon>core chlorophytes</taxon>
        <taxon>Trebouxiophyceae</taxon>
        <taxon>Chlorellales</taxon>
        <taxon>Chlorellaceae</taxon>
        <taxon>Prototheca</taxon>
    </lineage>
</organism>
<dbReference type="InterPro" id="IPR018483">
    <property type="entry name" value="Carb_kinase_FGGY_CS"/>
</dbReference>
<dbReference type="EMBL" id="JASFZW010000004">
    <property type="protein sequence ID" value="KAK2078720.1"/>
    <property type="molecule type" value="Genomic_DNA"/>
</dbReference>
<evidence type="ECO:0000256" key="2">
    <source>
        <dbReference type="ARBA" id="ARBA00022777"/>
    </source>
</evidence>
<sequence>MAVDTTNCTVVALDDKGERVLATGDAALRVNGGGQGPVSAEWMIPKALWIKENEPAVFEKARWICEYQGGIDAQIAMVGLGAVRAGDMALIMGSSHLHLAVAPNPSLHGPGMFGAYRDALGPGLHVAEGGQTSTGSAVRWLHSLLGEPGYAVLDAEAAAVPPGCEGLASLDHFQGCRTPHTDAASRGAFVGLSLRHGRAHLHRALLESVCFGTALVLETMRGNGVAPGRIVCAGGPTKSRFWLQMHADIIGLPLQLTKCARGVN</sequence>
<dbReference type="AlphaFoldDB" id="A0AAD9MKV0"/>
<dbReference type="GO" id="GO:0019150">
    <property type="term" value="F:D-ribulokinase activity"/>
    <property type="evidence" value="ECO:0007669"/>
    <property type="project" value="TreeGrafter"/>
</dbReference>
<dbReference type="Pfam" id="PF02782">
    <property type="entry name" value="FGGY_C"/>
    <property type="match status" value="1"/>
</dbReference>
<comment type="caution">
    <text evidence="4">The sequence shown here is derived from an EMBL/GenBank/DDBJ whole genome shotgun (WGS) entry which is preliminary data.</text>
</comment>
<dbReference type="PANTHER" id="PTHR43435">
    <property type="entry name" value="RIBULOKINASE"/>
    <property type="match status" value="1"/>
</dbReference>
<dbReference type="SUPFAM" id="SSF53067">
    <property type="entry name" value="Actin-like ATPase domain"/>
    <property type="match status" value="1"/>
</dbReference>
<gene>
    <name evidence="4" type="ORF">QBZ16_003560</name>
</gene>
<evidence type="ECO:0000259" key="3">
    <source>
        <dbReference type="Pfam" id="PF02782"/>
    </source>
</evidence>
<dbReference type="PANTHER" id="PTHR43435:SF4">
    <property type="entry name" value="FGGY CARBOHYDRATE KINASE DOMAIN-CONTAINING PROTEIN"/>
    <property type="match status" value="1"/>
</dbReference>
<feature type="domain" description="Carbohydrate kinase FGGY C-terminal" evidence="3">
    <location>
        <begin position="88"/>
        <end position="260"/>
    </location>
</feature>